<gene>
    <name evidence="1" type="ORF">IC795_09995</name>
    <name evidence="2" type="ORF">IC795_10035</name>
</gene>
<dbReference type="EMBL" id="CP061565">
    <property type="protein sequence ID" value="QNX10350.1"/>
    <property type="molecule type" value="Genomic_DNA"/>
</dbReference>
<evidence type="ECO:0000313" key="2">
    <source>
        <dbReference type="EMBL" id="QNX10350.1"/>
    </source>
</evidence>
<accession>A0A7H2Q5G7</accession>
<reference evidence="2" key="3">
    <citation type="submission" date="2021-03" db="EMBL/GenBank/DDBJ databases">
        <title>Clinical and molecular characterization of Acinetobacter seifertii in Taiwan.</title>
        <authorList>
            <person name="Li L.-H."/>
            <person name="Yang Y.-S."/>
            <person name="Sun J.-R."/>
            <person name="Huang T.-W."/>
            <person name="Huang W.-C."/>
            <person name="Wang Y.-C."/>
            <person name="Kuo T.-H."/>
            <person name="Kuo S.-C."/>
            <person name="Chen T.-L."/>
        </authorList>
    </citation>
    <scope>NUCLEOTIDE SEQUENCE</scope>
    <source>
        <strain evidence="2">AS72</strain>
    </source>
</reference>
<dbReference type="EMBL" id="CP061565">
    <property type="protein sequence ID" value="QNX10349.1"/>
    <property type="molecule type" value="Genomic_DNA"/>
</dbReference>
<proteinExistence type="predicted"/>
<reference evidence="3" key="1">
    <citation type="submission" date="2020-09" db="EMBL/GenBank/DDBJ databases">
        <title>Clinical and molecular characterization of Acinetobacter seifertii in Taiwan.</title>
        <authorList>
            <person name="Li L.-H."/>
            <person name="Yang Y.-S."/>
            <person name="Sun J.-R."/>
            <person name="Huang T.-W."/>
            <person name="Huang W.-C."/>
            <person name="Wang Y.-C."/>
            <person name="Kuo T.-H."/>
            <person name="Kuo S.-C."/>
            <person name="Chen T.-L."/>
        </authorList>
    </citation>
    <scope>NUCLEOTIDE SEQUENCE [LARGE SCALE GENOMIC DNA]</scope>
    <source>
        <strain evidence="1 3">AS72</strain>
    </source>
</reference>
<evidence type="ECO:0000313" key="3">
    <source>
        <dbReference type="Proteomes" id="UP000516745"/>
    </source>
</evidence>
<evidence type="ECO:0000313" key="1">
    <source>
        <dbReference type="EMBL" id="QNX10349.1"/>
    </source>
</evidence>
<organism evidence="2 3">
    <name type="scientific">Acinetobacter seifertii</name>
    <dbReference type="NCBI Taxonomy" id="1530123"/>
    <lineage>
        <taxon>Bacteria</taxon>
        <taxon>Pseudomonadati</taxon>
        <taxon>Pseudomonadota</taxon>
        <taxon>Gammaproteobacteria</taxon>
        <taxon>Moraxellales</taxon>
        <taxon>Moraxellaceae</taxon>
        <taxon>Acinetobacter</taxon>
        <taxon>Acinetobacter calcoaceticus/baumannii complex</taxon>
    </lineage>
</organism>
<name>A0A7H2Q5G7_9GAMM</name>
<sequence>MNIRLILQSEKFDRGLEQMVPCSQAIKLDEDHHHLVEFYKCYLNKEIFIPVTLSSMDSNIFYRTSGDGKALQLEEKKAPELKA</sequence>
<reference evidence="2 3" key="2">
    <citation type="submission" date="2020-09" db="EMBL/GenBank/DDBJ databases">
        <authorList>
            <person name="Chen F.-J."/>
            <person name="Lee Y.-T."/>
        </authorList>
    </citation>
    <scope>NUCLEOTIDE SEQUENCE [LARGE SCALE GENOMIC DNA]</scope>
    <source>
        <strain evidence="2 3">AS72</strain>
    </source>
</reference>
<protein>
    <submittedName>
        <fullName evidence="2">Uncharacterized protein</fullName>
    </submittedName>
</protein>
<dbReference type="Proteomes" id="UP000516745">
    <property type="component" value="Chromosome"/>
</dbReference>
<dbReference type="AlphaFoldDB" id="A0A7H2Q5G7"/>